<gene>
    <name evidence="2" type="ORF">ACFOWD_04930</name>
</gene>
<dbReference type="EMBL" id="JBHSCY010000001">
    <property type="protein sequence ID" value="MFC4268241.1"/>
    <property type="molecule type" value="Genomic_DNA"/>
</dbReference>
<feature type="transmembrane region" description="Helical" evidence="1">
    <location>
        <begin position="75"/>
        <end position="97"/>
    </location>
</feature>
<dbReference type="RefSeq" id="WP_377408606.1">
    <property type="nucleotide sequence ID" value="NZ_JBHSCY010000001.1"/>
</dbReference>
<evidence type="ECO:0000256" key="1">
    <source>
        <dbReference type="SAM" id="Phobius"/>
    </source>
</evidence>
<name>A0ABV8R7N6_9FLAO</name>
<organism evidence="2 3">
    <name type="scientific">Polaribacter marinivivus</name>
    <dbReference type="NCBI Taxonomy" id="1524260"/>
    <lineage>
        <taxon>Bacteria</taxon>
        <taxon>Pseudomonadati</taxon>
        <taxon>Bacteroidota</taxon>
        <taxon>Flavobacteriia</taxon>
        <taxon>Flavobacteriales</taxon>
        <taxon>Flavobacteriaceae</taxon>
    </lineage>
</organism>
<dbReference type="InterPro" id="IPR025597">
    <property type="entry name" value="DUF4345"/>
</dbReference>
<proteinExistence type="predicted"/>
<keyword evidence="1" id="KW-1133">Transmembrane helix</keyword>
<keyword evidence="1" id="KW-0472">Membrane</keyword>
<sequence>MKLSKEAFITKIHLVISVIIVIPVSFIYGFNPSSQFDISLNTVDENNFFKAIMGLYIGFSLLWVFGIFKTKFLKSALLSNMIFMLGLGFGRLLSIFIDGTPTFGYTFGTAAELLLGFYGFWVINNKKVFLQKK</sequence>
<reference evidence="3" key="1">
    <citation type="journal article" date="2019" name="Int. J. Syst. Evol. Microbiol.">
        <title>The Global Catalogue of Microorganisms (GCM) 10K type strain sequencing project: providing services to taxonomists for standard genome sequencing and annotation.</title>
        <authorList>
            <consortium name="The Broad Institute Genomics Platform"/>
            <consortium name="The Broad Institute Genome Sequencing Center for Infectious Disease"/>
            <person name="Wu L."/>
            <person name="Ma J."/>
        </authorList>
    </citation>
    <scope>NUCLEOTIDE SEQUENCE [LARGE SCALE GENOMIC DNA]</scope>
    <source>
        <strain evidence="3">CECT 8655</strain>
    </source>
</reference>
<feature type="transmembrane region" description="Helical" evidence="1">
    <location>
        <begin position="103"/>
        <end position="123"/>
    </location>
</feature>
<evidence type="ECO:0000313" key="3">
    <source>
        <dbReference type="Proteomes" id="UP001595826"/>
    </source>
</evidence>
<feature type="transmembrane region" description="Helical" evidence="1">
    <location>
        <begin position="12"/>
        <end position="31"/>
    </location>
</feature>
<keyword evidence="1" id="KW-0812">Transmembrane</keyword>
<evidence type="ECO:0000313" key="2">
    <source>
        <dbReference type="EMBL" id="MFC4268241.1"/>
    </source>
</evidence>
<keyword evidence="3" id="KW-1185">Reference proteome</keyword>
<dbReference type="Proteomes" id="UP001595826">
    <property type="component" value="Unassembled WGS sequence"/>
</dbReference>
<feature type="transmembrane region" description="Helical" evidence="1">
    <location>
        <begin position="51"/>
        <end position="68"/>
    </location>
</feature>
<dbReference type="Pfam" id="PF14248">
    <property type="entry name" value="DUF4345"/>
    <property type="match status" value="1"/>
</dbReference>
<comment type="caution">
    <text evidence="2">The sequence shown here is derived from an EMBL/GenBank/DDBJ whole genome shotgun (WGS) entry which is preliminary data.</text>
</comment>
<accession>A0ABV8R7N6</accession>
<protein>
    <submittedName>
        <fullName evidence="2">DUF4345 domain-containing protein</fullName>
    </submittedName>
</protein>